<dbReference type="PANTHER" id="PTHR30438">
    <property type="entry name" value="36 KDA ANTIGEN-RELATED"/>
    <property type="match status" value="1"/>
</dbReference>
<keyword evidence="2" id="KW-1185">Reference proteome</keyword>
<dbReference type="EMBL" id="JZWI01000037">
    <property type="protein sequence ID" value="KLN53189.1"/>
    <property type="molecule type" value="Genomic_DNA"/>
</dbReference>
<dbReference type="GO" id="GO:0005886">
    <property type="term" value="C:plasma membrane"/>
    <property type="evidence" value="ECO:0007669"/>
    <property type="project" value="TreeGrafter"/>
</dbReference>
<reference evidence="1 2" key="1">
    <citation type="submission" date="2015-03" db="EMBL/GenBank/DDBJ databases">
        <title>Genome sequence of Variovorax paradoxus TBEA6.</title>
        <authorList>
            <person name="Poehlein A."/>
            <person name="Schuldes J."/>
            <person name="Wuebbeler J.H."/>
            <person name="Hiessl S."/>
            <person name="Steinbuechel A."/>
            <person name="Daniel R."/>
        </authorList>
    </citation>
    <scope>NUCLEOTIDE SEQUENCE [LARGE SCALE GENOMIC DNA]</scope>
    <source>
        <strain evidence="1 2">TBEA6</strain>
    </source>
</reference>
<dbReference type="GO" id="GO:0055085">
    <property type="term" value="P:transmembrane transport"/>
    <property type="evidence" value="ECO:0007669"/>
    <property type="project" value="InterPro"/>
</dbReference>
<name>A0A0H2LSJ4_VARPD</name>
<dbReference type="Gene3D" id="2.40.50.100">
    <property type="match status" value="1"/>
</dbReference>
<dbReference type="PATRIC" id="fig|34073.19.peg.5815"/>
<organism evidence="1 2">
    <name type="scientific">Variovorax paradoxus</name>
    <dbReference type="NCBI Taxonomy" id="34073"/>
    <lineage>
        <taxon>Bacteria</taxon>
        <taxon>Pseudomonadati</taxon>
        <taxon>Pseudomonadota</taxon>
        <taxon>Betaproteobacteria</taxon>
        <taxon>Burkholderiales</taxon>
        <taxon>Comamonadaceae</taxon>
        <taxon>Variovorax</taxon>
    </lineage>
</organism>
<dbReference type="PANTHER" id="PTHR30438:SF2">
    <property type="entry name" value="MEMBRANE PROTEIN"/>
    <property type="match status" value="1"/>
</dbReference>
<dbReference type="RefSeq" id="WP_047786925.1">
    <property type="nucleotide sequence ID" value="NZ_JZWI01000037.1"/>
</dbReference>
<sequence>MRIGPRKLLLLAALAAVVAGAGGYLWTDLNRNGPGSGFVSGNGRIEATEFDIASKLGGRVRDIQVEEGDVVAAGQVLAHMQVQTLEAQRDEARARHAQAIVGIGSAEAQVNVRENERDAAIALVAQRESEVDAARRRLKRSETLVQEGAASAQEVDDDRARVLGAQAALAATRAQVQAAKAGVLAARAQVSAARSMVTAAEATVARIDADIDDSALVAPRDGRVQYRIAEMGEVVGPGGKVLSLVDLSDVYMTFFLPEVVAGRLAQGAEVHVVLDAAPEYVLPARVSFVASAAQFTPKTVETASERQKLMFRVKARIDRDLLRKHLAHVKTGLPGVAWVKLDPAAEWPDGLALKVP</sequence>
<proteinExistence type="predicted"/>
<dbReference type="Gene3D" id="2.40.30.170">
    <property type="match status" value="1"/>
</dbReference>
<gene>
    <name evidence="1" type="primary">mdtN3</name>
    <name evidence="1" type="ORF">VPARA_56700</name>
</gene>
<accession>A0A0H2LSJ4</accession>
<dbReference type="SUPFAM" id="SSF111369">
    <property type="entry name" value="HlyD-like secretion proteins"/>
    <property type="match status" value="2"/>
</dbReference>
<dbReference type="Proteomes" id="UP000035170">
    <property type="component" value="Unassembled WGS sequence"/>
</dbReference>
<dbReference type="Gene3D" id="1.10.287.470">
    <property type="entry name" value="Helix hairpin bin"/>
    <property type="match status" value="1"/>
</dbReference>
<protein>
    <submittedName>
        <fullName evidence="1">Multidrug resistance protein MdtN</fullName>
    </submittedName>
</protein>
<evidence type="ECO:0000313" key="1">
    <source>
        <dbReference type="EMBL" id="KLN53189.1"/>
    </source>
</evidence>
<evidence type="ECO:0000313" key="2">
    <source>
        <dbReference type="Proteomes" id="UP000035170"/>
    </source>
</evidence>
<dbReference type="AlphaFoldDB" id="A0A0H2LSJ4"/>
<comment type="caution">
    <text evidence="1">The sequence shown here is derived from an EMBL/GenBank/DDBJ whole genome shotgun (WGS) entry which is preliminary data.</text>
</comment>